<evidence type="ECO:0000259" key="1">
    <source>
        <dbReference type="Pfam" id="PF07905"/>
    </source>
</evidence>
<gene>
    <name evidence="3" type="ORF">HZF24_04220</name>
</gene>
<dbReference type="InterPro" id="IPR051448">
    <property type="entry name" value="CdaR-like_regulators"/>
</dbReference>
<dbReference type="InterPro" id="IPR012914">
    <property type="entry name" value="PucR_dom"/>
</dbReference>
<keyword evidence="4" id="KW-1185">Reference proteome</keyword>
<evidence type="ECO:0000313" key="4">
    <source>
        <dbReference type="Proteomes" id="UP000611629"/>
    </source>
</evidence>
<proteinExistence type="predicted"/>
<evidence type="ECO:0000313" key="3">
    <source>
        <dbReference type="EMBL" id="NYB73340.1"/>
    </source>
</evidence>
<dbReference type="Gene3D" id="1.10.10.2840">
    <property type="entry name" value="PucR C-terminal helix-turn-helix domain"/>
    <property type="match status" value="1"/>
</dbReference>
<accession>A0A974BIL4</accession>
<evidence type="ECO:0000259" key="2">
    <source>
        <dbReference type="Pfam" id="PF13556"/>
    </source>
</evidence>
<feature type="domain" description="Purine catabolism PurC-like" evidence="1">
    <location>
        <begin position="24"/>
        <end position="134"/>
    </location>
</feature>
<dbReference type="InterPro" id="IPR025736">
    <property type="entry name" value="PucR_C-HTH_dom"/>
</dbReference>
<sequence>MRAISNNQGKFLQDLVSNTLSVGEVLNNVNFERYQLIAGKGGLNNRCRHMIILETPEGIEWLQGGEFLLTSGFAFKDNPEAWKTVIVRAHKMGIAAIAIKEKRYLSKIPQEMIEQADKYNLPIILLPIDSIYTDKIASFYEALFYIKNEYLVQAKNMDERLLNLVFDKNKADEVIVGISGLTNVSIVVYDEAFFEISSCLVNETHKLVFESAEYKDLLNKRKFGKCYRLEVDDKTYFVKYFLMPSDGVASYMCAAGDMEISILQEKALQYGSMIFSLKEKKEERQSLKEIKLKRSITELILNNANLGEDFYNSIEYDYSWNSKKGAIGLVITSEDTRKFSVNKDVQKMKQYIYRIINRIFEKIEYLITERQNSIIVFFAIDSIEDMDRLLKTIKLYLKKNYNKNIRITFGISRMYESIRDVLEMYNDCMITRMFDKKYEITYYDSLDTVKLVYPLKDDKQFTEYYKKTIDVLSDYDKKYGRELIKTLKYYFDYNMNMKDTADSLFIHVETLRYRLNKIEQLTGYTLDTSDGLLVLQLTIKLHFIIGDNE</sequence>
<dbReference type="Pfam" id="PF07905">
    <property type="entry name" value="PucR"/>
    <property type="match status" value="1"/>
</dbReference>
<dbReference type="Pfam" id="PF13556">
    <property type="entry name" value="HTH_30"/>
    <property type="match status" value="1"/>
</dbReference>
<dbReference type="PANTHER" id="PTHR33744">
    <property type="entry name" value="CARBOHYDRATE DIACID REGULATOR"/>
    <property type="match status" value="1"/>
</dbReference>
<reference evidence="3" key="1">
    <citation type="submission" date="2020-07" db="EMBL/GenBank/DDBJ databases">
        <title>Genomic analysis of a strain of Sedimentibacter Hydroxybenzoicus DSM7310.</title>
        <authorList>
            <person name="Ma S."/>
        </authorList>
    </citation>
    <scope>NUCLEOTIDE SEQUENCE</scope>
    <source>
        <strain evidence="3">DSM 7310</strain>
    </source>
</reference>
<organism evidence="3 4">
    <name type="scientific">Sedimentibacter hydroxybenzoicus DSM 7310</name>
    <dbReference type="NCBI Taxonomy" id="1123245"/>
    <lineage>
        <taxon>Bacteria</taxon>
        <taxon>Bacillati</taxon>
        <taxon>Bacillota</taxon>
        <taxon>Tissierellia</taxon>
        <taxon>Sedimentibacter</taxon>
    </lineage>
</organism>
<comment type="caution">
    <text evidence="3">The sequence shown here is derived from an EMBL/GenBank/DDBJ whole genome shotgun (WGS) entry which is preliminary data.</text>
</comment>
<dbReference type="InterPro" id="IPR042070">
    <property type="entry name" value="PucR_C-HTH_sf"/>
</dbReference>
<dbReference type="EMBL" id="JACBNQ010000002">
    <property type="protein sequence ID" value="NYB73340.1"/>
    <property type="molecule type" value="Genomic_DNA"/>
</dbReference>
<dbReference type="Proteomes" id="UP000611629">
    <property type="component" value="Unassembled WGS sequence"/>
</dbReference>
<protein>
    <submittedName>
        <fullName evidence="3">PucR family transcriptional regulator ligand-binding domain-containing protein</fullName>
    </submittedName>
</protein>
<dbReference type="AlphaFoldDB" id="A0A974BIL4"/>
<name>A0A974BIL4_SEDHY</name>
<feature type="domain" description="PucR C-terminal helix-turn-helix" evidence="2">
    <location>
        <begin position="483"/>
        <end position="540"/>
    </location>
</feature>